<comment type="caution">
    <text evidence="2">The sequence shown here is derived from an EMBL/GenBank/DDBJ whole genome shotgun (WGS) entry which is preliminary data.</text>
</comment>
<evidence type="ECO:0000313" key="3">
    <source>
        <dbReference type="Proteomes" id="UP001604336"/>
    </source>
</evidence>
<gene>
    <name evidence="2" type="ORF">Adt_27391</name>
</gene>
<keyword evidence="1" id="KW-1133">Transmembrane helix</keyword>
<dbReference type="EMBL" id="JBFOLK010000008">
    <property type="protein sequence ID" value="KAL2491763.1"/>
    <property type="molecule type" value="Genomic_DNA"/>
</dbReference>
<protein>
    <submittedName>
        <fullName evidence="2">F-box protein PP2-B12</fullName>
    </submittedName>
</protein>
<dbReference type="Proteomes" id="UP001604336">
    <property type="component" value="Unassembled WGS sequence"/>
</dbReference>
<keyword evidence="1" id="KW-0812">Transmembrane</keyword>
<name>A0ABD1RTL0_9LAMI</name>
<dbReference type="AlphaFoldDB" id="A0ABD1RTL0"/>
<evidence type="ECO:0000313" key="2">
    <source>
        <dbReference type="EMBL" id="KAL2491763.1"/>
    </source>
</evidence>
<organism evidence="2 3">
    <name type="scientific">Abeliophyllum distichum</name>
    <dbReference type="NCBI Taxonomy" id="126358"/>
    <lineage>
        <taxon>Eukaryota</taxon>
        <taxon>Viridiplantae</taxon>
        <taxon>Streptophyta</taxon>
        <taxon>Embryophyta</taxon>
        <taxon>Tracheophyta</taxon>
        <taxon>Spermatophyta</taxon>
        <taxon>Magnoliopsida</taxon>
        <taxon>eudicotyledons</taxon>
        <taxon>Gunneridae</taxon>
        <taxon>Pentapetalae</taxon>
        <taxon>asterids</taxon>
        <taxon>lamiids</taxon>
        <taxon>Lamiales</taxon>
        <taxon>Oleaceae</taxon>
        <taxon>Forsythieae</taxon>
        <taxon>Abeliophyllum</taxon>
    </lineage>
</organism>
<keyword evidence="1" id="KW-0472">Membrane</keyword>
<proteinExistence type="predicted"/>
<feature type="transmembrane region" description="Helical" evidence="1">
    <location>
        <begin position="105"/>
        <end position="126"/>
    </location>
</feature>
<sequence length="130" mass="14840">MSEKYDNWERLVKVVLRREQLRQVALYSSREPSFNSISSSFISEPATPILDQNIELGSSSNTVNEFISEPATPIHEQNIQLGSSSNTVNETDWDRFKIFSLYVDIANVLFALMEAIRALIFMIQLARNVP</sequence>
<keyword evidence="3" id="KW-1185">Reference proteome</keyword>
<accession>A0ABD1RTL0</accession>
<evidence type="ECO:0000256" key="1">
    <source>
        <dbReference type="SAM" id="Phobius"/>
    </source>
</evidence>
<reference evidence="3" key="1">
    <citation type="submission" date="2024-07" db="EMBL/GenBank/DDBJ databases">
        <title>Two chromosome-level genome assemblies of Korean endemic species Abeliophyllum distichum and Forsythia ovata (Oleaceae).</title>
        <authorList>
            <person name="Jang H."/>
        </authorList>
    </citation>
    <scope>NUCLEOTIDE SEQUENCE [LARGE SCALE GENOMIC DNA]</scope>
</reference>